<dbReference type="AlphaFoldDB" id="A0A914CBY7"/>
<name>A0A914CBY7_9BILA</name>
<organism evidence="2 3">
    <name type="scientific">Acrobeloides nanus</name>
    <dbReference type="NCBI Taxonomy" id="290746"/>
    <lineage>
        <taxon>Eukaryota</taxon>
        <taxon>Metazoa</taxon>
        <taxon>Ecdysozoa</taxon>
        <taxon>Nematoda</taxon>
        <taxon>Chromadorea</taxon>
        <taxon>Rhabditida</taxon>
        <taxon>Tylenchina</taxon>
        <taxon>Cephalobomorpha</taxon>
        <taxon>Cephaloboidea</taxon>
        <taxon>Cephalobidae</taxon>
        <taxon>Acrobeloides</taxon>
    </lineage>
</organism>
<dbReference type="WBParaSite" id="ACRNAN_Path_802.g3037.t1">
    <property type="protein sequence ID" value="ACRNAN_Path_802.g3037.t1"/>
    <property type="gene ID" value="ACRNAN_Path_802.g3037"/>
</dbReference>
<protein>
    <submittedName>
        <fullName evidence="3">P-type ATPase C-terminal domain-containing protein</fullName>
    </submittedName>
</protein>
<evidence type="ECO:0000313" key="3">
    <source>
        <dbReference type="WBParaSite" id="ACRNAN_Path_802.g3037.t1"/>
    </source>
</evidence>
<keyword evidence="1" id="KW-0472">Membrane</keyword>
<evidence type="ECO:0000313" key="2">
    <source>
        <dbReference type="Proteomes" id="UP000887540"/>
    </source>
</evidence>
<keyword evidence="1" id="KW-0812">Transmembrane</keyword>
<evidence type="ECO:0000256" key="1">
    <source>
        <dbReference type="SAM" id="Phobius"/>
    </source>
</evidence>
<feature type="transmembrane region" description="Helical" evidence="1">
    <location>
        <begin position="42"/>
        <end position="61"/>
    </location>
</feature>
<feature type="transmembrane region" description="Helical" evidence="1">
    <location>
        <begin position="7"/>
        <end position="27"/>
    </location>
</feature>
<dbReference type="Proteomes" id="UP000887540">
    <property type="component" value="Unplaced"/>
</dbReference>
<keyword evidence="2" id="KW-1185">Reference proteome</keyword>
<accession>A0A914CBY7</accession>
<keyword evidence="1" id="KW-1133">Transmembrane helix</keyword>
<sequence>MFIYVMITTIGNLIVACIFFLQGFYFIPNAPTTNIYYKLAEHIFRLIVASWVMIYPIILILSHKILQRKFVETIFKKPTIFKQPQQENVLGDRLIMNAEGNDYFKNLENQWNNTYFHDGRYENLSSRRDRLIRNRINPKAVLNLH</sequence>
<proteinExistence type="predicted"/>
<reference evidence="3" key="1">
    <citation type="submission" date="2022-11" db="UniProtKB">
        <authorList>
            <consortium name="WormBaseParasite"/>
        </authorList>
    </citation>
    <scope>IDENTIFICATION</scope>
</reference>